<dbReference type="Proteomes" id="UP001055879">
    <property type="component" value="Linkage Group LG03"/>
</dbReference>
<gene>
    <name evidence="1" type="ORF">L6452_10673</name>
</gene>
<comment type="caution">
    <text evidence="1">The sequence shown here is derived from an EMBL/GenBank/DDBJ whole genome shotgun (WGS) entry which is preliminary data.</text>
</comment>
<protein>
    <submittedName>
        <fullName evidence="1">Uncharacterized protein</fullName>
    </submittedName>
</protein>
<evidence type="ECO:0000313" key="2">
    <source>
        <dbReference type="Proteomes" id="UP001055879"/>
    </source>
</evidence>
<evidence type="ECO:0000313" key="1">
    <source>
        <dbReference type="EMBL" id="KAI3747928.1"/>
    </source>
</evidence>
<keyword evidence="2" id="KW-1185">Reference proteome</keyword>
<reference evidence="1 2" key="2">
    <citation type="journal article" date="2022" name="Mol. Ecol. Resour.">
        <title>The genomes of chicory, endive, great burdock and yacon provide insights into Asteraceae paleo-polyploidization history and plant inulin production.</title>
        <authorList>
            <person name="Fan W."/>
            <person name="Wang S."/>
            <person name="Wang H."/>
            <person name="Wang A."/>
            <person name="Jiang F."/>
            <person name="Liu H."/>
            <person name="Zhao H."/>
            <person name="Xu D."/>
            <person name="Zhang Y."/>
        </authorList>
    </citation>
    <scope>NUCLEOTIDE SEQUENCE [LARGE SCALE GENOMIC DNA]</scope>
    <source>
        <strain evidence="2">cv. Niubang</strain>
    </source>
</reference>
<reference evidence="2" key="1">
    <citation type="journal article" date="2022" name="Mol. Ecol. Resour.">
        <title>The genomes of chicory, endive, great burdock and yacon provide insights into Asteraceae palaeo-polyploidization history and plant inulin production.</title>
        <authorList>
            <person name="Fan W."/>
            <person name="Wang S."/>
            <person name="Wang H."/>
            <person name="Wang A."/>
            <person name="Jiang F."/>
            <person name="Liu H."/>
            <person name="Zhao H."/>
            <person name="Xu D."/>
            <person name="Zhang Y."/>
        </authorList>
    </citation>
    <scope>NUCLEOTIDE SEQUENCE [LARGE SCALE GENOMIC DNA]</scope>
    <source>
        <strain evidence="2">cv. Niubang</strain>
    </source>
</reference>
<proteinExistence type="predicted"/>
<dbReference type="EMBL" id="CM042049">
    <property type="protein sequence ID" value="KAI3747928.1"/>
    <property type="molecule type" value="Genomic_DNA"/>
</dbReference>
<sequence>MKMEMGSMDSNGDEKGQNSLVSMTVLMLILLAFLLSFSRFPSPPHFPKFHFHLQSPTLFIPKFSSN</sequence>
<name>A0ACB9DN79_ARCLA</name>
<accession>A0ACB9DN79</accession>
<organism evidence="1 2">
    <name type="scientific">Arctium lappa</name>
    <name type="common">Greater burdock</name>
    <name type="synonym">Lappa major</name>
    <dbReference type="NCBI Taxonomy" id="4217"/>
    <lineage>
        <taxon>Eukaryota</taxon>
        <taxon>Viridiplantae</taxon>
        <taxon>Streptophyta</taxon>
        <taxon>Embryophyta</taxon>
        <taxon>Tracheophyta</taxon>
        <taxon>Spermatophyta</taxon>
        <taxon>Magnoliopsida</taxon>
        <taxon>eudicotyledons</taxon>
        <taxon>Gunneridae</taxon>
        <taxon>Pentapetalae</taxon>
        <taxon>asterids</taxon>
        <taxon>campanulids</taxon>
        <taxon>Asterales</taxon>
        <taxon>Asteraceae</taxon>
        <taxon>Carduoideae</taxon>
        <taxon>Cardueae</taxon>
        <taxon>Arctiinae</taxon>
        <taxon>Arctium</taxon>
    </lineage>
</organism>